<evidence type="ECO:0000313" key="2">
    <source>
        <dbReference type="EMBL" id="NKM48633.1"/>
    </source>
</evidence>
<feature type="domain" description="SnoaL-like" evidence="1">
    <location>
        <begin position="25"/>
        <end position="139"/>
    </location>
</feature>
<dbReference type="InterPro" id="IPR037401">
    <property type="entry name" value="SnoaL-like"/>
</dbReference>
<comment type="caution">
    <text evidence="2">The sequence shown here is derived from an EMBL/GenBank/DDBJ whole genome shotgun (WGS) entry which is preliminary data.</text>
</comment>
<gene>
    <name evidence="2" type="ORF">GFL91_27450</name>
</gene>
<dbReference type="RefSeq" id="WP_017959292.1">
    <property type="nucleotide sequence ID" value="NZ_CP022564.1"/>
</dbReference>
<evidence type="ECO:0000313" key="3">
    <source>
        <dbReference type="Proteomes" id="UP000662259"/>
    </source>
</evidence>
<dbReference type="Proteomes" id="UP000662259">
    <property type="component" value="Unassembled WGS sequence"/>
</dbReference>
<dbReference type="EMBL" id="WIEZ01000017">
    <property type="protein sequence ID" value="NKM48633.1"/>
    <property type="molecule type" value="Genomic_DNA"/>
</dbReference>
<evidence type="ECO:0000259" key="1">
    <source>
        <dbReference type="Pfam" id="PF13474"/>
    </source>
</evidence>
<dbReference type="SUPFAM" id="SSF54427">
    <property type="entry name" value="NTF2-like"/>
    <property type="match status" value="1"/>
</dbReference>
<reference evidence="2" key="1">
    <citation type="submission" date="2019-10" db="EMBL/GenBank/DDBJ databases">
        <title>Rhizobium leguminosarum symbiovar viciae collection.</title>
        <authorList>
            <person name="Boivin S."/>
            <person name="Lepetit M."/>
        </authorList>
    </citation>
    <scope>NUCLEOTIDE SEQUENCE</scope>
    <source>
        <strain evidence="2">L143</strain>
    </source>
</reference>
<dbReference type="Pfam" id="PF13474">
    <property type="entry name" value="SnoaL_3"/>
    <property type="match status" value="1"/>
</dbReference>
<organism evidence="2 3">
    <name type="scientific">Rhizobium leguminosarum bv. viciae</name>
    <dbReference type="NCBI Taxonomy" id="387"/>
    <lineage>
        <taxon>Bacteria</taxon>
        <taxon>Pseudomonadati</taxon>
        <taxon>Pseudomonadota</taxon>
        <taxon>Alphaproteobacteria</taxon>
        <taxon>Hyphomicrobiales</taxon>
        <taxon>Rhizobiaceae</taxon>
        <taxon>Rhizobium/Agrobacterium group</taxon>
        <taxon>Rhizobium</taxon>
    </lineage>
</organism>
<dbReference type="Gene3D" id="3.10.450.50">
    <property type="match status" value="1"/>
</dbReference>
<dbReference type="InterPro" id="IPR032710">
    <property type="entry name" value="NTF2-like_dom_sf"/>
</dbReference>
<sequence length="140" mass="15533">MIASVSNDPTGAQVDVATSADEREVRAVLDRWVRAIRSHDLDAVCAERTDDIVMFDVPEPIRLAGMGEYRSSWVQYFAFEGSREFQLQDLHVVCGSDLAWAHALLRCEGVPEATARLTVGFVKQDGAWRVAHEHHSGPAK</sequence>
<accession>A0A4R0BGJ4</accession>
<name>A0A4R0BGJ4_RHILV</name>
<dbReference type="AlphaFoldDB" id="A0A4R0BGJ4"/>
<protein>
    <submittedName>
        <fullName evidence="2">DUF4440 domain-containing protein</fullName>
    </submittedName>
</protein>
<proteinExistence type="predicted"/>